<gene>
    <name evidence="2" type="ORF">OCV88_15810</name>
</gene>
<dbReference type="InterPro" id="IPR029039">
    <property type="entry name" value="Flavoprotein-like_sf"/>
</dbReference>
<keyword evidence="3" id="KW-1185">Reference proteome</keyword>
<dbReference type="RefSeq" id="WP_158426410.1">
    <property type="nucleotide sequence ID" value="NZ_JAOQJQ010000010.1"/>
</dbReference>
<dbReference type="PROSITE" id="PS51379">
    <property type="entry name" value="4FE4S_FER_2"/>
    <property type="match status" value="2"/>
</dbReference>
<sequence length="252" mass="28693">MILYFTGTGNSRYTAQYLAKLMDDEIVCINDYLKQNKTKETFTSQRPFVFVTPVYAWRIPKIITDFIKTSTFTGTRKIYFIITCGESIGNAEKYLLRLCREKHLHYMGCMAIQMPENYLVMFKTPTASESAKIIQNAKFPIEKAADAIKSESTFPTKQPSFAGRLESGIVNDMFYTFMVKAKGFYATDQCIQCKKCESVCPLNNVSCAKGQPSWGNRCTHCMACICCCPVQAIEYKKSSIGKNRYYNTLTIE</sequence>
<dbReference type="InterPro" id="IPR017896">
    <property type="entry name" value="4Fe4S_Fe-S-bd"/>
</dbReference>
<evidence type="ECO:0000259" key="1">
    <source>
        <dbReference type="PROSITE" id="PS51379"/>
    </source>
</evidence>
<dbReference type="Pfam" id="PF12724">
    <property type="entry name" value="Flavodoxin_5"/>
    <property type="match status" value="1"/>
</dbReference>
<dbReference type="Proteomes" id="UP001652442">
    <property type="component" value="Unassembled WGS sequence"/>
</dbReference>
<reference evidence="2 3" key="1">
    <citation type="journal article" date="2021" name="ISME Commun">
        <title>Automated analysis of genomic sequences facilitates high-throughput and comprehensive description of bacteria.</title>
        <authorList>
            <person name="Hitch T.C.A."/>
        </authorList>
    </citation>
    <scope>NUCLEOTIDE SEQUENCE [LARGE SCALE GENOMIC DNA]</scope>
    <source>
        <strain evidence="2 3">Sanger_109</strain>
    </source>
</reference>
<dbReference type="SUPFAM" id="SSF52218">
    <property type="entry name" value="Flavoproteins"/>
    <property type="match status" value="1"/>
</dbReference>
<dbReference type="Gene3D" id="3.30.70.20">
    <property type="match status" value="1"/>
</dbReference>
<dbReference type="InterPro" id="IPR026816">
    <property type="entry name" value="Flavodoxin_dom"/>
</dbReference>
<evidence type="ECO:0000313" key="3">
    <source>
        <dbReference type="Proteomes" id="UP001652442"/>
    </source>
</evidence>
<dbReference type="InterPro" id="IPR047964">
    <property type="entry name" value="EFR1-like"/>
</dbReference>
<dbReference type="EMBL" id="JAOQJQ010000010">
    <property type="protein sequence ID" value="MCU6763771.1"/>
    <property type="molecule type" value="Genomic_DNA"/>
</dbReference>
<organism evidence="2 3">
    <name type="scientific">Brotonthovivens ammoniilytica</name>
    <dbReference type="NCBI Taxonomy" id="2981725"/>
    <lineage>
        <taxon>Bacteria</taxon>
        <taxon>Bacillati</taxon>
        <taxon>Bacillota</taxon>
        <taxon>Clostridia</taxon>
        <taxon>Lachnospirales</taxon>
        <taxon>Lachnospiraceae</taxon>
        <taxon>Brotonthovivens</taxon>
    </lineage>
</organism>
<evidence type="ECO:0000313" key="2">
    <source>
        <dbReference type="EMBL" id="MCU6763771.1"/>
    </source>
</evidence>
<name>A0ABT2TPZ1_9FIRM</name>
<proteinExistence type="predicted"/>
<dbReference type="NCBIfam" id="NF038196">
    <property type="entry name" value="ferrodoxin_EFR1"/>
    <property type="match status" value="1"/>
</dbReference>
<accession>A0ABT2TPZ1</accession>
<comment type="caution">
    <text evidence="2">The sequence shown here is derived from an EMBL/GenBank/DDBJ whole genome shotgun (WGS) entry which is preliminary data.</text>
</comment>
<dbReference type="Gene3D" id="3.40.50.360">
    <property type="match status" value="1"/>
</dbReference>
<dbReference type="SUPFAM" id="SSF54862">
    <property type="entry name" value="4Fe-4S ferredoxins"/>
    <property type="match status" value="1"/>
</dbReference>
<protein>
    <submittedName>
        <fullName evidence="2">EFR1 family ferrodoxin</fullName>
    </submittedName>
</protein>
<feature type="domain" description="4Fe-4S ferredoxin-type" evidence="1">
    <location>
        <begin position="216"/>
        <end position="238"/>
    </location>
</feature>
<feature type="domain" description="4Fe-4S ferredoxin-type" evidence="1">
    <location>
        <begin position="181"/>
        <end position="210"/>
    </location>
</feature>